<dbReference type="OrthoDB" id="9780310at2"/>
<dbReference type="Proteomes" id="UP000285310">
    <property type="component" value="Unassembled WGS sequence"/>
</dbReference>
<organism evidence="2 3">
    <name type="scientific">Salinisphaera japonica YTM-1</name>
    <dbReference type="NCBI Taxonomy" id="1209778"/>
    <lineage>
        <taxon>Bacteria</taxon>
        <taxon>Pseudomonadati</taxon>
        <taxon>Pseudomonadota</taxon>
        <taxon>Gammaproteobacteria</taxon>
        <taxon>Salinisphaerales</taxon>
        <taxon>Salinisphaeraceae</taxon>
        <taxon>Salinisphaera</taxon>
    </lineage>
</organism>
<dbReference type="InParanoid" id="A0A423Q2P3"/>
<dbReference type="RefSeq" id="WP_123656821.1">
    <property type="nucleotide sequence ID" value="NZ_AYKG01000001.1"/>
</dbReference>
<evidence type="ECO:0000313" key="2">
    <source>
        <dbReference type="EMBL" id="ROO32879.1"/>
    </source>
</evidence>
<reference evidence="2 3" key="1">
    <citation type="submission" date="2013-10" db="EMBL/GenBank/DDBJ databases">
        <title>Salinisphaera japonica YTM-1 Genome Sequencing.</title>
        <authorList>
            <person name="Lai Q."/>
            <person name="Li C."/>
            <person name="Shao Z."/>
        </authorList>
    </citation>
    <scope>NUCLEOTIDE SEQUENCE [LARGE SCALE GENOMIC DNA]</scope>
    <source>
        <strain evidence="2 3">YTM-1</strain>
    </source>
</reference>
<sequence>MAAETGPAPASGSLFPDTEPAPPPTAVGAARQDETIHALGRRLPASVRLGTSSWNFPGWQNLVWDGHYTDKMLSQKGIAAYARHPLFGAVSLDRAFYQPLTAEQYRAYGEAVPSNFRYVVKAPAQVTDSLIRGTGGKGRAVNPDFLSPEQAWRLCAEPAAEGLATRLGALVFQFSPLMRDAIAQIDATIDRLHAMLTAVARVREHVPDSVLAVEVRDREWLGPRFIAALADVGATYCLGLHPRLPPIDEQLPILRRLWPGPFVCRWNLNMKHGVHGYERARADYAPFDKLVDADETTREQIARVAAGTARAGQPVFVTINNKAEGSAPCSVHALAERIVARGTQG</sequence>
<evidence type="ECO:0008006" key="4">
    <source>
        <dbReference type="Google" id="ProtNLM"/>
    </source>
</evidence>
<dbReference type="Pfam" id="PF01904">
    <property type="entry name" value="DUF72"/>
    <property type="match status" value="1"/>
</dbReference>
<evidence type="ECO:0000313" key="3">
    <source>
        <dbReference type="Proteomes" id="UP000285310"/>
    </source>
</evidence>
<accession>A0A423Q2P3</accession>
<dbReference type="InterPro" id="IPR002763">
    <property type="entry name" value="DUF72"/>
</dbReference>
<dbReference type="Gene3D" id="3.20.20.410">
    <property type="entry name" value="Protein of unknown function UPF0759"/>
    <property type="match status" value="1"/>
</dbReference>
<dbReference type="EMBL" id="AYKG01000001">
    <property type="protein sequence ID" value="ROO32879.1"/>
    <property type="molecule type" value="Genomic_DNA"/>
</dbReference>
<dbReference type="PANTHER" id="PTHR30348">
    <property type="entry name" value="UNCHARACTERIZED PROTEIN YECE"/>
    <property type="match status" value="1"/>
</dbReference>
<proteinExistence type="predicted"/>
<dbReference type="AlphaFoldDB" id="A0A423Q2P3"/>
<comment type="caution">
    <text evidence="2">The sequence shown here is derived from an EMBL/GenBank/DDBJ whole genome shotgun (WGS) entry which is preliminary data.</text>
</comment>
<dbReference type="SUPFAM" id="SSF117396">
    <property type="entry name" value="TM1631-like"/>
    <property type="match status" value="1"/>
</dbReference>
<protein>
    <recommendedName>
        <fullName evidence="4">DUF72 domain-containing protein</fullName>
    </recommendedName>
</protein>
<name>A0A423Q2P3_9GAMM</name>
<dbReference type="PANTHER" id="PTHR30348:SF4">
    <property type="entry name" value="DUF72 DOMAIN-CONTAINING PROTEIN"/>
    <property type="match status" value="1"/>
</dbReference>
<evidence type="ECO:0000256" key="1">
    <source>
        <dbReference type="SAM" id="MobiDB-lite"/>
    </source>
</evidence>
<gene>
    <name evidence="2" type="ORF">SAJA_01260</name>
</gene>
<dbReference type="InterPro" id="IPR036520">
    <property type="entry name" value="UPF0759_sf"/>
</dbReference>
<keyword evidence="3" id="KW-1185">Reference proteome</keyword>
<feature type="region of interest" description="Disordered" evidence="1">
    <location>
        <begin position="1"/>
        <end position="30"/>
    </location>
</feature>